<dbReference type="Pfam" id="PF07992">
    <property type="entry name" value="Pyr_redox_2"/>
    <property type="match status" value="1"/>
</dbReference>
<dbReference type="InterPro" id="IPR036188">
    <property type="entry name" value="FAD/NAD-bd_sf"/>
</dbReference>
<dbReference type="PRINTS" id="PR00469">
    <property type="entry name" value="PNDRDTASEII"/>
</dbReference>
<dbReference type="Proteomes" id="UP000266234">
    <property type="component" value="Unassembled WGS sequence"/>
</dbReference>
<dbReference type="OrthoDB" id="10260355at2759"/>
<evidence type="ECO:0000256" key="1">
    <source>
        <dbReference type="ARBA" id="ARBA00009333"/>
    </source>
</evidence>
<dbReference type="SUPFAM" id="SSF51905">
    <property type="entry name" value="FAD/NAD(P)-binding domain"/>
    <property type="match status" value="1"/>
</dbReference>
<dbReference type="InterPro" id="IPR050097">
    <property type="entry name" value="Ferredoxin-NADP_redctase_2"/>
</dbReference>
<feature type="domain" description="FAD/NAD(P)-binding" evidence="4">
    <location>
        <begin position="21"/>
        <end position="139"/>
    </location>
</feature>
<dbReference type="EMBL" id="PXOG01000100">
    <property type="protein sequence ID" value="RGP77192.1"/>
    <property type="molecule type" value="Genomic_DNA"/>
</dbReference>
<keyword evidence="6" id="KW-1185">Reference proteome</keyword>
<evidence type="ECO:0000259" key="4">
    <source>
        <dbReference type="Pfam" id="PF07992"/>
    </source>
</evidence>
<keyword evidence="3" id="KW-0560">Oxidoreductase</keyword>
<reference evidence="5 6" key="1">
    <citation type="journal article" date="2018" name="PLoS Pathog.">
        <title>Evolution of structural diversity of trichothecenes, a family of toxins produced by plant pathogenic and entomopathogenic fungi.</title>
        <authorList>
            <person name="Proctor R.H."/>
            <person name="McCormick S.P."/>
            <person name="Kim H.S."/>
            <person name="Cardoza R.E."/>
            <person name="Stanley A.M."/>
            <person name="Lindo L."/>
            <person name="Kelly A."/>
            <person name="Brown D.W."/>
            <person name="Lee T."/>
            <person name="Vaughan M.M."/>
            <person name="Alexander N.J."/>
            <person name="Busman M."/>
            <person name="Gutierrez S."/>
        </authorList>
    </citation>
    <scope>NUCLEOTIDE SEQUENCE [LARGE SCALE GENOMIC DNA]</scope>
    <source>
        <strain evidence="5 6">NRRL 20695</strain>
    </source>
</reference>
<accession>A0A395SYP0</accession>
<protein>
    <submittedName>
        <fullName evidence="5">Thioredoxin reductase</fullName>
    </submittedName>
</protein>
<keyword evidence="2" id="KW-0285">Flavoprotein</keyword>
<dbReference type="InterPro" id="IPR023753">
    <property type="entry name" value="FAD/NAD-binding_dom"/>
</dbReference>
<dbReference type="AlphaFoldDB" id="A0A395SYP0"/>
<evidence type="ECO:0000256" key="3">
    <source>
        <dbReference type="ARBA" id="ARBA00023002"/>
    </source>
</evidence>
<gene>
    <name evidence="5" type="ORF">FLONG3_4707</name>
</gene>
<evidence type="ECO:0000256" key="2">
    <source>
        <dbReference type="ARBA" id="ARBA00022630"/>
    </source>
</evidence>
<evidence type="ECO:0000313" key="6">
    <source>
        <dbReference type="Proteomes" id="UP000266234"/>
    </source>
</evidence>
<comment type="similarity">
    <text evidence="1">Belongs to the class-II pyridine nucleotide-disulfide oxidoreductase family.</text>
</comment>
<proteinExistence type="inferred from homology"/>
<evidence type="ECO:0000313" key="5">
    <source>
        <dbReference type="EMBL" id="RGP77192.1"/>
    </source>
</evidence>
<dbReference type="Gene3D" id="3.50.50.60">
    <property type="entry name" value="FAD/NAD(P)-binding domain"/>
    <property type="match status" value="2"/>
</dbReference>
<dbReference type="GO" id="GO:0097237">
    <property type="term" value="P:cellular response to toxic substance"/>
    <property type="evidence" value="ECO:0007669"/>
    <property type="project" value="UniProtKB-ARBA"/>
</dbReference>
<name>A0A395SYP0_9HYPO</name>
<sequence>MPHAFSSTRAIEPHFLRNALDVLIIGAGPAGLSAALSLGRVRRSVAIFYSDGHKRAIGADLHRSDGKTTMPVQTDMIAELKTKYKTVLFTNTMAKSIRDRGMVFEVEDATGKRWKGRKIILAMGTQDYFPDISGYQDVWGSKIFDGLQCRGSEFSTAICAAALITCDNRDSIDSAVLSAYLARQYTLDVTLLINGFYHLEQHPQIIVAANKGLKVDNRHIKSFTGANLESSVMVEFSDGTKATYSFIIHKHRSEVRGLFLQELGLEMTSQGRILVEGDFQETSTRGVFAAGGCASVIDDEVIEISGGMAAGIGTNLQILEDDASL</sequence>
<dbReference type="PRINTS" id="PR00368">
    <property type="entry name" value="FADPNR"/>
</dbReference>
<dbReference type="STRING" id="694270.A0A395SYP0"/>
<organism evidence="5 6">
    <name type="scientific">Fusarium longipes</name>
    <dbReference type="NCBI Taxonomy" id="694270"/>
    <lineage>
        <taxon>Eukaryota</taxon>
        <taxon>Fungi</taxon>
        <taxon>Dikarya</taxon>
        <taxon>Ascomycota</taxon>
        <taxon>Pezizomycotina</taxon>
        <taxon>Sordariomycetes</taxon>
        <taxon>Hypocreomycetidae</taxon>
        <taxon>Hypocreales</taxon>
        <taxon>Nectriaceae</taxon>
        <taxon>Fusarium</taxon>
    </lineage>
</organism>
<dbReference type="PANTHER" id="PTHR48105">
    <property type="entry name" value="THIOREDOXIN REDUCTASE 1-RELATED-RELATED"/>
    <property type="match status" value="1"/>
</dbReference>
<comment type="caution">
    <text evidence="5">The sequence shown here is derived from an EMBL/GenBank/DDBJ whole genome shotgun (WGS) entry which is preliminary data.</text>
</comment>
<dbReference type="GO" id="GO:0016491">
    <property type="term" value="F:oxidoreductase activity"/>
    <property type="evidence" value="ECO:0007669"/>
    <property type="project" value="UniProtKB-KW"/>
</dbReference>